<dbReference type="InterPro" id="IPR011066">
    <property type="entry name" value="MscS_channel_C_sf"/>
</dbReference>
<dbReference type="Proteomes" id="UP000238392">
    <property type="component" value="Unassembled WGS sequence"/>
</dbReference>
<feature type="region of interest" description="Disordered" evidence="7">
    <location>
        <begin position="764"/>
        <end position="793"/>
    </location>
</feature>
<keyword evidence="3" id="KW-1003">Cell membrane</keyword>
<feature type="transmembrane region" description="Helical" evidence="8">
    <location>
        <begin position="239"/>
        <end position="260"/>
    </location>
</feature>
<organism evidence="13 14">
    <name type="scientific">Donghicola tyrosinivorans</name>
    <dbReference type="NCBI Taxonomy" id="1652492"/>
    <lineage>
        <taxon>Bacteria</taxon>
        <taxon>Pseudomonadati</taxon>
        <taxon>Pseudomonadota</taxon>
        <taxon>Alphaproteobacteria</taxon>
        <taxon>Rhodobacterales</taxon>
        <taxon>Roseobacteraceae</taxon>
        <taxon>Donghicola</taxon>
    </lineage>
</organism>
<reference evidence="13 14" key="1">
    <citation type="submission" date="2018-03" db="EMBL/GenBank/DDBJ databases">
        <title>Genomic Encyclopedia of Archaeal and Bacterial Type Strains, Phase II (KMG-II): from individual species to whole genera.</title>
        <authorList>
            <person name="Goeker M."/>
        </authorList>
    </citation>
    <scope>NUCLEOTIDE SEQUENCE [LARGE SCALE GENOMIC DNA]</scope>
    <source>
        <strain evidence="13 14">DSM 100212</strain>
    </source>
</reference>
<dbReference type="OrthoDB" id="9799209at2"/>
<evidence type="ECO:0000256" key="3">
    <source>
        <dbReference type="ARBA" id="ARBA00022475"/>
    </source>
</evidence>
<dbReference type="AlphaFoldDB" id="A0A2T0WGP2"/>
<dbReference type="InterPro" id="IPR022249">
    <property type="entry name" value="DUF3772"/>
</dbReference>
<feature type="domain" description="Mechanosensitive ion channel MscS" evidence="10">
    <location>
        <begin position="594"/>
        <end position="661"/>
    </location>
</feature>
<keyword evidence="9" id="KW-0732">Signal</keyword>
<feature type="transmembrane region" description="Helical" evidence="8">
    <location>
        <begin position="420"/>
        <end position="438"/>
    </location>
</feature>
<evidence type="ECO:0000313" key="13">
    <source>
        <dbReference type="EMBL" id="PRY85869.1"/>
    </source>
</evidence>
<evidence type="ECO:0000256" key="4">
    <source>
        <dbReference type="ARBA" id="ARBA00022692"/>
    </source>
</evidence>
<proteinExistence type="inferred from homology"/>
<evidence type="ECO:0000259" key="12">
    <source>
        <dbReference type="Pfam" id="PF21082"/>
    </source>
</evidence>
<evidence type="ECO:0000256" key="9">
    <source>
        <dbReference type="SAM" id="SignalP"/>
    </source>
</evidence>
<dbReference type="InterPro" id="IPR010920">
    <property type="entry name" value="LSM_dom_sf"/>
</dbReference>
<dbReference type="InterPro" id="IPR011014">
    <property type="entry name" value="MscS_channel_TM-2"/>
</dbReference>
<comment type="subcellular location">
    <subcellularLocation>
        <location evidence="1">Cell membrane</location>
        <topology evidence="1">Multi-pass membrane protein</topology>
    </subcellularLocation>
</comment>
<keyword evidence="14" id="KW-1185">Reference proteome</keyword>
<sequence length="793" mass="85635">MTAKAFDILRRALLGLVFCLMLPLGAFAQSGPDYDAWTKTANRAEVVLDQDWAEESDLETLRAEISDYRSQFQREQSASQERITTLKAQIAALGQVPESGSEPKEIASRRADLQKQLDDLEVPRVRADEAYSRADGLIGEIDGLLRKRQAEKLTSLDPAPLNPVNWPVAGKTALDYVRNVAAETKEGFSADEVRADFRKSLLPALALVIVALVLILRAPAWVENLAGLAWQRFKRGPGVWGFGISLGQIALPLLGIVILVSAVRIANVAGPRGNDLLGDLIGAVAIVMGGRWLAAMVFPSGEGRALLDLKAACLKPARRNASILAFLTALYAIAMTIGEREGAAAAAMSVSLFPLSLVTSFYLYRLARTLRGGMCHPAEGQTEAPNYLDQLFGLLLRVVTLVAFLSPLLAMVGYRNAAEQLLFPTILTLGLMALVRILQTLVRDLFTLITNHPEDDDEGLFPVVASVLLAFAAIPPLALIWGARISDLTELWARFRAGFQIGETTISPSDFLSFAIIFAIGFGVTRLVQGMLRNIVLPKTRLDVGGKTAVISGVGYIGVFVAALAAITGAGLDLSSLAIVAGALSVGIGFGLQNIVSNFVSGIILLIERPISEGDWIEVGGKMGYVRSISVRSTRVETFDRTDVIVPNADLVSGMVTNWTRGNSIGRVIVPVGVAYGTDTRRVEAILMEIAKEHPMVLLQPPPFIYFKGFGDSSLDFEIRAIIRDVNWVLNVGSDMNHEIARRFAEAGIEIPFPQRDVWMRSAPAAAAPAEPLKTAPEQPPQGLQDPQEGTDT</sequence>
<feature type="chain" id="PRO_5015568942" evidence="9">
    <location>
        <begin position="29"/>
        <end position="793"/>
    </location>
</feature>
<dbReference type="GO" id="GO:0008381">
    <property type="term" value="F:mechanosensitive monoatomic ion channel activity"/>
    <property type="evidence" value="ECO:0007669"/>
    <property type="project" value="UniProtKB-ARBA"/>
</dbReference>
<evidence type="ECO:0000256" key="1">
    <source>
        <dbReference type="ARBA" id="ARBA00004651"/>
    </source>
</evidence>
<dbReference type="RefSeq" id="WP_106267293.1">
    <property type="nucleotide sequence ID" value="NZ_PVTQ01000014.1"/>
</dbReference>
<comment type="similarity">
    <text evidence="2">Belongs to the MscS (TC 1.A.23) family.</text>
</comment>
<evidence type="ECO:0000256" key="5">
    <source>
        <dbReference type="ARBA" id="ARBA00022989"/>
    </source>
</evidence>
<feature type="transmembrane region" description="Helical" evidence="8">
    <location>
        <begin position="201"/>
        <end position="218"/>
    </location>
</feature>
<dbReference type="SUPFAM" id="SSF50182">
    <property type="entry name" value="Sm-like ribonucleoproteins"/>
    <property type="match status" value="1"/>
</dbReference>
<feature type="compositionally biased region" description="Low complexity" evidence="7">
    <location>
        <begin position="764"/>
        <end position="777"/>
    </location>
</feature>
<feature type="transmembrane region" description="Helical" evidence="8">
    <location>
        <begin position="320"/>
        <end position="337"/>
    </location>
</feature>
<feature type="signal peptide" evidence="9">
    <location>
        <begin position="1"/>
        <end position="28"/>
    </location>
</feature>
<feature type="transmembrane region" description="Helical" evidence="8">
    <location>
        <begin position="394"/>
        <end position="414"/>
    </location>
</feature>
<dbReference type="InterPro" id="IPR052702">
    <property type="entry name" value="MscS-like_channel"/>
</dbReference>
<dbReference type="InterPro" id="IPR049278">
    <property type="entry name" value="MS_channel_C"/>
</dbReference>
<dbReference type="InterPro" id="IPR023408">
    <property type="entry name" value="MscS_beta-dom_sf"/>
</dbReference>
<comment type="caution">
    <text evidence="13">The sequence shown here is derived from an EMBL/GenBank/DDBJ whole genome shotgun (WGS) entry which is preliminary data.</text>
</comment>
<dbReference type="Pfam" id="PF12607">
    <property type="entry name" value="DUF3772"/>
    <property type="match status" value="1"/>
</dbReference>
<accession>A0A2T0WGP2</accession>
<dbReference type="Pfam" id="PF00924">
    <property type="entry name" value="MS_channel_2nd"/>
    <property type="match status" value="1"/>
</dbReference>
<evidence type="ECO:0000313" key="14">
    <source>
        <dbReference type="Proteomes" id="UP000238392"/>
    </source>
</evidence>
<feature type="domain" description="DUF3772" evidence="11">
    <location>
        <begin position="125"/>
        <end position="184"/>
    </location>
</feature>
<evidence type="ECO:0000259" key="10">
    <source>
        <dbReference type="Pfam" id="PF00924"/>
    </source>
</evidence>
<dbReference type="Gene3D" id="3.30.70.100">
    <property type="match status" value="1"/>
</dbReference>
<dbReference type="Gene3D" id="2.30.30.60">
    <property type="match status" value="1"/>
</dbReference>
<keyword evidence="6 8" id="KW-0472">Membrane</keyword>
<feature type="transmembrane region" description="Helical" evidence="8">
    <location>
        <begin position="280"/>
        <end position="299"/>
    </location>
</feature>
<dbReference type="PANTHER" id="PTHR30347">
    <property type="entry name" value="POTASSIUM CHANNEL RELATED"/>
    <property type="match status" value="1"/>
</dbReference>
<feature type="domain" description="Mechanosensitive ion channel MscS C-terminal" evidence="12">
    <location>
        <begin position="669"/>
        <end position="751"/>
    </location>
</feature>
<evidence type="ECO:0000256" key="7">
    <source>
        <dbReference type="SAM" id="MobiDB-lite"/>
    </source>
</evidence>
<gene>
    <name evidence="13" type="ORF">CLV74_11496</name>
</gene>
<evidence type="ECO:0000256" key="6">
    <source>
        <dbReference type="ARBA" id="ARBA00023136"/>
    </source>
</evidence>
<dbReference type="InterPro" id="IPR006685">
    <property type="entry name" value="MscS_channel_2nd"/>
</dbReference>
<feature type="transmembrane region" description="Helical" evidence="8">
    <location>
        <begin position="343"/>
        <end position="364"/>
    </location>
</feature>
<dbReference type="SUPFAM" id="SSF82689">
    <property type="entry name" value="Mechanosensitive channel protein MscS (YggB), C-terminal domain"/>
    <property type="match status" value="1"/>
</dbReference>
<feature type="transmembrane region" description="Helical" evidence="8">
    <location>
        <begin position="511"/>
        <end position="528"/>
    </location>
</feature>
<feature type="transmembrane region" description="Helical" evidence="8">
    <location>
        <begin position="578"/>
        <end position="607"/>
    </location>
</feature>
<dbReference type="EMBL" id="PVTQ01000014">
    <property type="protein sequence ID" value="PRY85869.1"/>
    <property type="molecule type" value="Genomic_DNA"/>
</dbReference>
<evidence type="ECO:0000256" key="2">
    <source>
        <dbReference type="ARBA" id="ARBA00008017"/>
    </source>
</evidence>
<feature type="transmembrane region" description="Helical" evidence="8">
    <location>
        <begin position="549"/>
        <end position="572"/>
    </location>
</feature>
<protein>
    <submittedName>
        <fullName evidence="13">Small-conductance mechanosensitive channel</fullName>
    </submittedName>
</protein>
<dbReference type="Pfam" id="PF21082">
    <property type="entry name" value="MS_channel_3rd"/>
    <property type="match status" value="1"/>
</dbReference>
<evidence type="ECO:0000256" key="8">
    <source>
        <dbReference type="SAM" id="Phobius"/>
    </source>
</evidence>
<dbReference type="SUPFAM" id="SSF82861">
    <property type="entry name" value="Mechanosensitive channel protein MscS (YggB), transmembrane region"/>
    <property type="match status" value="1"/>
</dbReference>
<name>A0A2T0WGP2_9RHOB</name>
<keyword evidence="4 8" id="KW-0812">Transmembrane</keyword>
<dbReference type="PANTHER" id="PTHR30347:SF1">
    <property type="entry name" value="MECHANOSENSITIVE CHANNEL MSCK"/>
    <property type="match status" value="1"/>
</dbReference>
<dbReference type="Gene3D" id="1.10.287.1260">
    <property type="match status" value="1"/>
</dbReference>
<keyword evidence="5 8" id="KW-1133">Transmembrane helix</keyword>
<evidence type="ECO:0000259" key="11">
    <source>
        <dbReference type="Pfam" id="PF12607"/>
    </source>
</evidence>
<dbReference type="GO" id="GO:0005886">
    <property type="term" value="C:plasma membrane"/>
    <property type="evidence" value="ECO:0007669"/>
    <property type="project" value="UniProtKB-SubCell"/>
</dbReference>
<feature type="transmembrane region" description="Helical" evidence="8">
    <location>
        <begin position="459"/>
        <end position="483"/>
    </location>
</feature>